<dbReference type="InterPro" id="IPR036890">
    <property type="entry name" value="HATPase_C_sf"/>
</dbReference>
<evidence type="ECO:0000256" key="8">
    <source>
        <dbReference type="ARBA" id="ARBA00023012"/>
    </source>
</evidence>
<feature type="domain" description="Signal transduction histidine kinase subgroup 3 dimerisation and phosphoacceptor" evidence="10">
    <location>
        <begin position="162"/>
        <end position="229"/>
    </location>
</feature>
<dbReference type="STRING" id="37916.MCHLDSM_05339"/>
<accession>A0A0J6YCC1</accession>
<feature type="transmembrane region" description="Helical" evidence="9">
    <location>
        <begin position="56"/>
        <end position="85"/>
    </location>
</feature>
<dbReference type="AlphaFoldDB" id="A0A0J6YCC1"/>
<dbReference type="Gene3D" id="1.20.5.1930">
    <property type="match status" value="1"/>
</dbReference>
<gene>
    <name evidence="11" type="primary">comP</name>
    <name evidence="11" type="ORF">MCHLDSM_05339</name>
</gene>
<evidence type="ECO:0000256" key="6">
    <source>
        <dbReference type="ARBA" id="ARBA00022777"/>
    </source>
</evidence>
<feature type="transmembrane region" description="Helical" evidence="9">
    <location>
        <begin position="127"/>
        <end position="144"/>
    </location>
</feature>
<dbReference type="PANTHER" id="PTHR24421">
    <property type="entry name" value="NITRATE/NITRITE SENSOR PROTEIN NARX-RELATED"/>
    <property type="match status" value="1"/>
</dbReference>
<dbReference type="Proteomes" id="UP000036513">
    <property type="component" value="Unassembled WGS sequence"/>
</dbReference>
<dbReference type="Gene3D" id="3.30.565.10">
    <property type="entry name" value="Histidine kinase-like ATPase, C-terminal domain"/>
    <property type="match status" value="1"/>
</dbReference>
<sequence length="360" mass="38670" precursor="true">MRPLVLRSAPLLLTPVLLVASTFPGEFRVSVQYWALACSAAAIFLLGERWPFPVTLALSALAVPMFAAQAWGLSGLVPYLGAVALAELIARTDRNRLVVTAAAAWLAALVLGVALDDHAQRWGAADITVVLAAFAIPVLLGLYLRGLRQVKVAAEAEVRAQERTAMARELHDLVAHHMAAIVLRTSVAEHVIGGDADPRIAEVLEDVHRTAADSLADIRRWQAALRDPALYEVAMVEPEALWREVEAAVQRTRAAGFRVDVDIDRGTVELDAMARLTLLRVTQESLTNVMKHADPGGPVRVVIARSDGGVEVRVDSTGIGDQRGGLGVVGMSERIATAGGRLAVGRRDRGWQVRAWLPAS</sequence>
<evidence type="ECO:0000313" key="11">
    <source>
        <dbReference type="EMBL" id="KMO70451.1"/>
    </source>
</evidence>
<evidence type="ECO:0000256" key="3">
    <source>
        <dbReference type="ARBA" id="ARBA00022553"/>
    </source>
</evidence>
<protein>
    <recommendedName>
        <fullName evidence="2">histidine kinase</fullName>
        <ecNumber evidence="2">2.7.13.3</ecNumber>
    </recommendedName>
</protein>
<dbReference type="SUPFAM" id="SSF55874">
    <property type="entry name" value="ATPase domain of HSP90 chaperone/DNA topoisomerase II/histidine kinase"/>
    <property type="match status" value="1"/>
</dbReference>
<keyword evidence="9" id="KW-0812">Transmembrane</keyword>
<keyword evidence="9" id="KW-1133">Transmembrane helix</keyword>
<proteinExistence type="predicted"/>
<dbReference type="GO" id="GO:0005524">
    <property type="term" value="F:ATP binding"/>
    <property type="evidence" value="ECO:0007669"/>
    <property type="project" value="UniProtKB-KW"/>
</dbReference>
<dbReference type="CDD" id="cd16917">
    <property type="entry name" value="HATPase_UhpB-NarQ-NarX-like"/>
    <property type="match status" value="1"/>
</dbReference>
<dbReference type="GO" id="GO:0016020">
    <property type="term" value="C:membrane"/>
    <property type="evidence" value="ECO:0007669"/>
    <property type="project" value="InterPro"/>
</dbReference>
<evidence type="ECO:0000256" key="2">
    <source>
        <dbReference type="ARBA" id="ARBA00012438"/>
    </source>
</evidence>
<feature type="transmembrane region" description="Helical" evidence="9">
    <location>
        <begin position="97"/>
        <end position="115"/>
    </location>
</feature>
<evidence type="ECO:0000256" key="9">
    <source>
        <dbReference type="SAM" id="Phobius"/>
    </source>
</evidence>
<dbReference type="EMBL" id="JYNL01000064">
    <property type="protein sequence ID" value="KMO70451.1"/>
    <property type="molecule type" value="Genomic_DNA"/>
</dbReference>
<evidence type="ECO:0000313" key="12">
    <source>
        <dbReference type="Proteomes" id="UP000036513"/>
    </source>
</evidence>
<comment type="catalytic activity">
    <reaction evidence="1">
        <text>ATP + protein L-histidine = ADP + protein N-phospho-L-histidine.</text>
        <dbReference type="EC" id="2.7.13.3"/>
    </reaction>
</comment>
<dbReference type="PATRIC" id="fig|37916.4.peg.5346"/>
<name>A0A0J6YCC1_9MYCO</name>
<reference evidence="11 12" key="1">
    <citation type="journal article" date="2015" name="Genome Biol. Evol.">
        <title>Characterization of Three Mycobacterium spp. with Potential Use in Bioremediation by Genome Sequencing and Comparative Genomics.</title>
        <authorList>
            <person name="Das S."/>
            <person name="Pettersson B.M."/>
            <person name="Behra P.R."/>
            <person name="Ramesh M."/>
            <person name="Dasgupta S."/>
            <person name="Bhattacharya A."/>
            <person name="Kirsebom L.A."/>
        </authorList>
    </citation>
    <scope>NUCLEOTIDE SEQUENCE [LARGE SCALE GENOMIC DNA]</scope>
    <source>
        <strain evidence="11 12">DSM 43826</strain>
    </source>
</reference>
<dbReference type="InterPro" id="IPR011712">
    <property type="entry name" value="Sig_transdc_His_kin_sub3_dim/P"/>
</dbReference>
<keyword evidence="8" id="KW-0902">Two-component regulatory system</keyword>
<keyword evidence="7" id="KW-0067">ATP-binding</keyword>
<dbReference type="Pfam" id="PF07730">
    <property type="entry name" value="HisKA_3"/>
    <property type="match status" value="1"/>
</dbReference>
<dbReference type="PANTHER" id="PTHR24421:SF10">
    <property type="entry name" value="NITRATE_NITRITE SENSOR PROTEIN NARQ"/>
    <property type="match status" value="1"/>
</dbReference>
<dbReference type="EC" id="2.7.13.3" evidence="2"/>
<dbReference type="GO" id="GO:0046983">
    <property type="term" value="F:protein dimerization activity"/>
    <property type="evidence" value="ECO:0007669"/>
    <property type="project" value="InterPro"/>
</dbReference>
<dbReference type="GO" id="GO:0000155">
    <property type="term" value="F:phosphorelay sensor kinase activity"/>
    <property type="evidence" value="ECO:0007669"/>
    <property type="project" value="InterPro"/>
</dbReference>
<keyword evidence="9" id="KW-0472">Membrane</keyword>
<evidence type="ECO:0000256" key="7">
    <source>
        <dbReference type="ARBA" id="ARBA00022840"/>
    </source>
</evidence>
<dbReference type="InterPro" id="IPR050482">
    <property type="entry name" value="Sensor_HK_TwoCompSys"/>
</dbReference>
<comment type="caution">
    <text evidence="11">The sequence shown here is derived from an EMBL/GenBank/DDBJ whole genome shotgun (WGS) entry which is preliminary data.</text>
</comment>
<evidence type="ECO:0000256" key="1">
    <source>
        <dbReference type="ARBA" id="ARBA00000085"/>
    </source>
</evidence>
<keyword evidence="4 11" id="KW-0808">Transferase</keyword>
<evidence type="ECO:0000256" key="4">
    <source>
        <dbReference type="ARBA" id="ARBA00022679"/>
    </source>
</evidence>
<dbReference type="RefSeq" id="WP_048472457.1">
    <property type="nucleotide sequence ID" value="NZ_JYNL01000064.1"/>
</dbReference>
<keyword evidence="5" id="KW-0547">Nucleotide-binding</keyword>
<keyword evidence="6 11" id="KW-0418">Kinase</keyword>
<dbReference type="SMR" id="A0A0J6YCC1"/>
<evidence type="ECO:0000256" key="5">
    <source>
        <dbReference type="ARBA" id="ARBA00022741"/>
    </source>
</evidence>
<keyword evidence="3" id="KW-0597">Phosphoprotein</keyword>
<evidence type="ECO:0000259" key="10">
    <source>
        <dbReference type="Pfam" id="PF07730"/>
    </source>
</evidence>
<keyword evidence="12" id="KW-1185">Reference proteome</keyword>
<organism evidence="11 12">
    <name type="scientific">Mycolicibacterium chlorophenolicum</name>
    <dbReference type="NCBI Taxonomy" id="37916"/>
    <lineage>
        <taxon>Bacteria</taxon>
        <taxon>Bacillati</taxon>
        <taxon>Actinomycetota</taxon>
        <taxon>Actinomycetes</taxon>
        <taxon>Mycobacteriales</taxon>
        <taxon>Mycobacteriaceae</taxon>
        <taxon>Mycolicibacterium</taxon>
    </lineage>
</organism>